<dbReference type="Proteomes" id="UP000177594">
    <property type="component" value="Unassembled WGS sequence"/>
</dbReference>
<dbReference type="GO" id="GO:0016020">
    <property type="term" value="C:membrane"/>
    <property type="evidence" value="ECO:0007669"/>
    <property type="project" value="InterPro"/>
</dbReference>
<proteinExistence type="inferred from homology"/>
<name>A0A1F8EHK5_9BACT</name>
<keyword evidence="2" id="KW-0812">Transmembrane</keyword>
<organism evidence="4 5">
    <name type="scientific">Candidatus Yanofskybacteria bacterium RIFCSPHIGHO2_01_FULL_39_8b</name>
    <dbReference type="NCBI Taxonomy" id="1802659"/>
    <lineage>
        <taxon>Bacteria</taxon>
        <taxon>Candidatus Yanofskyibacteriota</taxon>
    </lineage>
</organism>
<dbReference type="InterPro" id="IPR053951">
    <property type="entry name" value="K_trans_N"/>
</dbReference>
<dbReference type="Pfam" id="PF02705">
    <property type="entry name" value="K_trans"/>
    <property type="match status" value="1"/>
</dbReference>
<feature type="domain" description="K+ potassium transporter integral membrane" evidence="3">
    <location>
        <begin position="17"/>
        <end position="222"/>
    </location>
</feature>
<dbReference type="InterPro" id="IPR003855">
    <property type="entry name" value="K+_transporter"/>
</dbReference>
<comment type="caution">
    <text evidence="4">The sequence shown here is derived from an EMBL/GenBank/DDBJ whole genome shotgun (WGS) entry which is preliminary data.</text>
</comment>
<feature type="transmembrane region" description="Helical" evidence="2">
    <location>
        <begin position="105"/>
        <end position="122"/>
    </location>
</feature>
<accession>A0A1F8EHK5</accession>
<reference evidence="4 5" key="1">
    <citation type="journal article" date="2016" name="Nat. Commun.">
        <title>Thousands of microbial genomes shed light on interconnected biogeochemical processes in an aquifer system.</title>
        <authorList>
            <person name="Anantharaman K."/>
            <person name="Brown C.T."/>
            <person name="Hug L.A."/>
            <person name="Sharon I."/>
            <person name="Castelle C.J."/>
            <person name="Probst A.J."/>
            <person name="Thomas B.C."/>
            <person name="Singh A."/>
            <person name="Wilkins M.J."/>
            <person name="Karaoz U."/>
            <person name="Brodie E.L."/>
            <person name="Williams K.H."/>
            <person name="Hubbard S.S."/>
            <person name="Banfield J.F."/>
        </authorList>
    </citation>
    <scope>NUCLEOTIDE SEQUENCE [LARGE SCALE GENOMIC DNA]</scope>
</reference>
<gene>
    <name evidence="4" type="ORF">A2817_03135</name>
</gene>
<evidence type="ECO:0000256" key="1">
    <source>
        <dbReference type="ARBA" id="ARBA00007019"/>
    </source>
</evidence>
<dbReference type="EMBL" id="MGIZ01000008">
    <property type="protein sequence ID" value="OGM99849.1"/>
    <property type="molecule type" value="Genomic_DNA"/>
</dbReference>
<feature type="transmembrane region" description="Helical" evidence="2">
    <location>
        <begin position="142"/>
        <end position="162"/>
    </location>
</feature>
<evidence type="ECO:0000259" key="3">
    <source>
        <dbReference type="Pfam" id="PF02705"/>
    </source>
</evidence>
<keyword evidence="2" id="KW-1133">Transmembrane helix</keyword>
<evidence type="ECO:0000313" key="5">
    <source>
        <dbReference type="Proteomes" id="UP000177594"/>
    </source>
</evidence>
<keyword evidence="2" id="KW-0472">Membrane</keyword>
<dbReference type="AlphaFoldDB" id="A0A1F8EHK5"/>
<feature type="transmembrane region" description="Helical" evidence="2">
    <location>
        <begin position="174"/>
        <end position="196"/>
    </location>
</feature>
<dbReference type="PANTHER" id="PTHR30540">
    <property type="entry name" value="OSMOTIC STRESS POTASSIUM TRANSPORTER"/>
    <property type="match status" value="1"/>
</dbReference>
<evidence type="ECO:0000256" key="2">
    <source>
        <dbReference type="SAM" id="Phobius"/>
    </source>
</evidence>
<comment type="similarity">
    <text evidence="1">Belongs to the HAK/KUP transporter (TC 2.A.72) family.</text>
</comment>
<sequence>MRIKNIRHRHGSVWLLAYLSLGVVFGDIGTSPLYALKETFFGHYPVAISFENVVGGLSLFFWSLFIVITVKYIWLITRADNEGEGGIIVLLGLIKQAQSKIPKRTYSYIITLILGGAALLYGDGIITPAISVLSAVEGLRVITPAFDHLVIPITLLILLGLFSLQKRGTDKVGFLFSPIMVLWFGALILFAVPHIIKHPEVIWAVNPFYGFKFLWHHGLHSF</sequence>
<feature type="transmembrane region" description="Helical" evidence="2">
    <location>
        <begin position="54"/>
        <end position="74"/>
    </location>
</feature>
<protein>
    <recommendedName>
        <fullName evidence="3">K+ potassium transporter integral membrane domain-containing protein</fullName>
    </recommendedName>
</protein>
<dbReference type="PANTHER" id="PTHR30540:SF79">
    <property type="entry name" value="LOW AFFINITY POTASSIUM TRANSPORT SYSTEM PROTEIN KUP"/>
    <property type="match status" value="1"/>
</dbReference>
<dbReference type="GO" id="GO:0015079">
    <property type="term" value="F:potassium ion transmembrane transporter activity"/>
    <property type="evidence" value="ECO:0007669"/>
    <property type="project" value="InterPro"/>
</dbReference>
<evidence type="ECO:0000313" key="4">
    <source>
        <dbReference type="EMBL" id="OGM99849.1"/>
    </source>
</evidence>
<feature type="transmembrane region" description="Helical" evidence="2">
    <location>
        <begin position="12"/>
        <end position="34"/>
    </location>
</feature>